<gene>
    <name evidence="3" type="ORF">ONE63_000604</name>
</gene>
<accession>A0AAV7Y5S6</accession>
<keyword evidence="1" id="KW-1133">Transmembrane helix</keyword>
<name>A0AAV7Y5S6_9NEOP</name>
<sequence>MLTAGVAATILLALAVLAAPAARGQELRTHHGLETRPLPNKVLATSAQTVLLNIDLTQPRLAEGTLIDKLEDILLEESPGLQRVTEDIFEQIRANEGRLVTHMRQIDFVAKQQQRRRGRRARRSPLDFIGRGLGFCCGFSTYEDQLLLEERDEVLREQLAAIEAVVLKINLASKHNVDILEETNEKVADAIVIAFNKTGGDLQKHVDLATKLHLLSVAHASQSVDMLLFAEKMASIQESCSRGLLPAAVVSRDVLEETVLKVNKKYEGSARVAVSSPDMLYRLDIAKCFFNESTNEMAVAVKVPLLSTVSNSASSWSAHDIVPLNFLHEAAEDGTTPKVSAAIRRGRLGMRASTSCGSRPPQVRRVCQLLPHPMVAVVAKDAAGVITDVRLMSREQRALCLARAICDVPRVTEAADVGSECVWGILRGAGAEELRAACAFTCRPFERVQVTHLENNRYSVVNADRALAVRCVDRPQPIPVPPQTVGALLVDLPCNCSLADGGRVLVERALPCDPRLGDNVTFSIQVPKLWTANESFPEELLQKYNHSTRRWLDEEDAVKFRESLVFRVRLMDMPEPTAVVTAAADPLRAAAWPAVSWLSSPEVVSAWMVGLTVVVVLQWLRIHTLTAAVRYRKV</sequence>
<evidence type="ECO:0000313" key="4">
    <source>
        <dbReference type="Proteomes" id="UP001075354"/>
    </source>
</evidence>
<reference evidence="3" key="1">
    <citation type="submission" date="2022-12" db="EMBL/GenBank/DDBJ databases">
        <title>Chromosome-level genome assembly of the bean flower thrips Megalurothrips usitatus.</title>
        <authorList>
            <person name="Ma L."/>
            <person name="Liu Q."/>
            <person name="Li H."/>
            <person name="Cai W."/>
        </authorList>
    </citation>
    <scope>NUCLEOTIDE SEQUENCE</scope>
    <source>
        <strain evidence="3">Cailab_2022a</strain>
    </source>
</reference>
<organism evidence="3 4">
    <name type="scientific">Megalurothrips usitatus</name>
    <name type="common">bean blossom thrips</name>
    <dbReference type="NCBI Taxonomy" id="439358"/>
    <lineage>
        <taxon>Eukaryota</taxon>
        <taxon>Metazoa</taxon>
        <taxon>Ecdysozoa</taxon>
        <taxon>Arthropoda</taxon>
        <taxon>Hexapoda</taxon>
        <taxon>Insecta</taxon>
        <taxon>Pterygota</taxon>
        <taxon>Neoptera</taxon>
        <taxon>Paraneoptera</taxon>
        <taxon>Thysanoptera</taxon>
        <taxon>Terebrantia</taxon>
        <taxon>Thripoidea</taxon>
        <taxon>Thripidae</taxon>
        <taxon>Megalurothrips</taxon>
    </lineage>
</organism>
<evidence type="ECO:0000313" key="3">
    <source>
        <dbReference type="EMBL" id="KAJ1531967.1"/>
    </source>
</evidence>
<feature type="signal peptide" evidence="2">
    <location>
        <begin position="1"/>
        <end position="24"/>
    </location>
</feature>
<protein>
    <submittedName>
        <fullName evidence="3">Uncharacterized protein</fullName>
    </submittedName>
</protein>
<keyword evidence="1" id="KW-0812">Transmembrane</keyword>
<dbReference type="Proteomes" id="UP001075354">
    <property type="component" value="Chromosome 1"/>
</dbReference>
<dbReference type="EMBL" id="JAPTSV010000001">
    <property type="protein sequence ID" value="KAJ1531967.1"/>
    <property type="molecule type" value="Genomic_DNA"/>
</dbReference>
<keyword evidence="2" id="KW-0732">Signal</keyword>
<feature type="transmembrane region" description="Helical" evidence="1">
    <location>
        <begin position="604"/>
        <end position="622"/>
    </location>
</feature>
<keyword evidence="1" id="KW-0472">Membrane</keyword>
<dbReference type="AlphaFoldDB" id="A0AAV7Y5S6"/>
<evidence type="ECO:0000256" key="2">
    <source>
        <dbReference type="SAM" id="SignalP"/>
    </source>
</evidence>
<feature type="chain" id="PRO_5043765008" evidence="2">
    <location>
        <begin position="25"/>
        <end position="634"/>
    </location>
</feature>
<keyword evidence="4" id="KW-1185">Reference proteome</keyword>
<comment type="caution">
    <text evidence="3">The sequence shown here is derived from an EMBL/GenBank/DDBJ whole genome shotgun (WGS) entry which is preliminary data.</text>
</comment>
<proteinExistence type="predicted"/>
<evidence type="ECO:0000256" key="1">
    <source>
        <dbReference type="SAM" id="Phobius"/>
    </source>
</evidence>